<evidence type="ECO:0000313" key="1">
    <source>
        <dbReference type="EMBL" id="EGJ34822.1"/>
    </source>
</evidence>
<organism evidence="1 2">
    <name type="scientific">Moorena producens 3L</name>
    <dbReference type="NCBI Taxonomy" id="489825"/>
    <lineage>
        <taxon>Bacteria</taxon>
        <taxon>Bacillati</taxon>
        <taxon>Cyanobacteriota</taxon>
        <taxon>Cyanophyceae</taxon>
        <taxon>Coleofasciculales</taxon>
        <taxon>Coleofasciculaceae</taxon>
        <taxon>Moorena</taxon>
    </lineage>
</organism>
<accession>F4XKS1</accession>
<evidence type="ECO:0000313" key="2">
    <source>
        <dbReference type="Proteomes" id="UP000003959"/>
    </source>
</evidence>
<feature type="non-terminal residue" evidence="1">
    <location>
        <position position="1"/>
    </location>
</feature>
<protein>
    <submittedName>
        <fullName evidence="1">Uncharacterized protein</fullName>
    </submittedName>
</protein>
<dbReference type="Proteomes" id="UP000003959">
    <property type="component" value="Unassembled WGS sequence"/>
</dbReference>
<dbReference type="AlphaFoldDB" id="F4XKS1"/>
<dbReference type="EMBL" id="GL890826">
    <property type="protein sequence ID" value="EGJ34822.1"/>
    <property type="molecule type" value="Genomic_DNA"/>
</dbReference>
<sequence length="89" mass="10291">GDQLKKSAVVQEKFGPMQPSISNEDMFFSQARELFEEIVDWLGSDSVCGLQHGELESKLLENGYELLRRLLQGYFDRRSDDEIEGECFR</sequence>
<reference evidence="2" key="1">
    <citation type="journal article" date="2011" name="Proc. Natl. Acad. Sci. U.S.A.">
        <title>Genomic insights into the physiology and ecology of the marine filamentous cyanobacterium Lyngbya majuscula.</title>
        <authorList>
            <person name="Jones A.C."/>
            <person name="Monroe E.A."/>
            <person name="Podell S."/>
            <person name="Hess W.R."/>
            <person name="Klages S."/>
            <person name="Esquenazi E."/>
            <person name="Niessen S."/>
            <person name="Hoover H."/>
            <person name="Rothmann M."/>
            <person name="Lasken R.S."/>
            <person name="Yates J.R.III."/>
            <person name="Reinhardt R."/>
            <person name="Kube M."/>
            <person name="Burkart M.D."/>
            <person name="Allen E.E."/>
            <person name="Dorrestein P.C."/>
            <person name="Gerwick W.H."/>
            <person name="Gerwick L."/>
        </authorList>
    </citation>
    <scope>NUCLEOTIDE SEQUENCE [LARGE SCALE GENOMIC DNA]</scope>
    <source>
        <strain evidence="2">3L</strain>
    </source>
</reference>
<name>F4XKS1_9CYAN</name>
<dbReference type="HOGENOM" id="CLU_2445942_0_0_3"/>
<gene>
    <name evidence="1" type="ORF">LYNGBM3L_12140</name>
</gene>
<keyword evidence="2" id="KW-1185">Reference proteome</keyword>
<proteinExistence type="predicted"/>